<feature type="compositionally biased region" description="Basic and acidic residues" evidence="1">
    <location>
        <begin position="42"/>
        <end position="58"/>
    </location>
</feature>
<feature type="compositionally biased region" description="Basic and acidic residues" evidence="1">
    <location>
        <begin position="9"/>
        <end position="19"/>
    </location>
</feature>
<name>A0AAP0SDG3_LIQFO</name>
<feature type="domain" description="KIB1-4 beta-propeller" evidence="2">
    <location>
        <begin position="248"/>
        <end position="465"/>
    </location>
</feature>
<proteinExistence type="predicted"/>
<dbReference type="Pfam" id="PF03478">
    <property type="entry name" value="Beta-prop_KIB1-4"/>
    <property type="match status" value="1"/>
</dbReference>
<feature type="region of interest" description="Disordered" evidence="1">
    <location>
        <begin position="1"/>
        <end position="129"/>
    </location>
</feature>
<evidence type="ECO:0000256" key="1">
    <source>
        <dbReference type="SAM" id="MobiDB-lite"/>
    </source>
</evidence>
<feature type="compositionally biased region" description="Polar residues" evidence="1">
    <location>
        <begin position="180"/>
        <end position="192"/>
    </location>
</feature>
<feature type="compositionally biased region" description="Basic and acidic residues" evidence="1">
    <location>
        <begin position="159"/>
        <end position="179"/>
    </location>
</feature>
<feature type="compositionally biased region" description="Basic and acidic residues" evidence="1">
    <location>
        <begin position="78"/>
        <end position="87"/>
    </location>
</feature>
<sequence>MSIAATFCIRREKEREQAKKTTMTETGQSETATKLETVVDGQNKHGSDDSEERTEQAKKTAIAETGQSETATNMEMVVDGRNKHGSDDTEEITEQAKKTTIAEIGQSKSATNLETLVEGQNRHGSDDLEERTEQAKKITMEETGQSKTAMNLETVVEGQNKHGSDDSEERTELAKKTTMEETGQLKTATNLETVVEGQNKHGSDDSEESADKLPLLMIYNWTKTCGINILSLCDSSGLLLDHHYTVDEKRYRIERRIFIGADLLASKNGWLLLKNCDRPFLYNPFTRELINLPNLDIGSDKATLSTMSTSAECMVFVIKRSMTGDKIIISTYHCGDTEWSTYTFEGLFNCVKDVVYSKGNFYCVFCDGMLGAFCVKQHDWSFLTGSQLMLEKSSQYEFHLVESEGDLILVYFGNPLLVFRFDWLVMAWVKEDTLGNRAIFINKTSSYAVSAAAGEARNLADRIYYRGFTHTWFYAMETGNHQCSELYPIDYKTRRQRVWIDPPH</sequence>
<evidence type="ECO:0000259" key="2">
    <source>
        <dbReference type="Pfam" id="PF03478"/>
    </source>
</evidence>
<reference evidence="3 4" key="1">
    <citation type="journal article" date="2024" name="Plant J.">
        <title>Genome sequences and population genomics reveal climatic adaptation and genomic divergence between two closely related sweetgum species.</title>
        <authorList>
            <person name="Xu W.Q."/>
            <person name="Ren C.Q."/>
            <person name="Zhang X.Y."/>
            <person name="Comes H.P."/>
            <person name="Liu X.H."/>
            <person name="Li Y.G."/>
            <person name="Kettle C.J."/>
            <person name="Jalonen R."/>
            <person name="Gaisberger H."/>
            <person name="Ma Y.Z."/>
            <person name="Qiu Y.X."/>
        </authorList>
    </citation>
    <scope>NUCLEOTIDE SEQUENCE [LARGE SCALE GENOMIC DNA]</scope>
    <source>
        <strain evidence="3">Hangzhou</strain>
    </source>
</reference>
<dbReference type="PANTHER" id="PTHR33127">
    <property type="entry name" value="TRANSMEMBRANE PROTEIN"/>
    <property type="match status" value="1"/>
</dbReference>
<feature type="region of interest" description="Disordered" evidence="1">
    <location>
        <begin position="157"/>
        <end position="209"/>
    </location>
</feature>
<organism evidence="3 4">
    <name type="scientific">Liquidambar formosana</name>
    <name type="common">Formosan gum</name>
    <dbReference type="NCBI Taxonomy" id="63359"/>
    <lineage>
        <taxon>Eukaryota</taxon>
        <taxon>Viridiplantae</taxon>
        <taxon>Streptophyta</taxon>
        <taxon>Embryophyta</taxon>
        <taxon>Tracheophyta</taxon>
        <taxon>Spermatophyta</taxon>
        <taxon>Magnoliopsida</taxon>
        <taxon>eudicotyledons</taxon>
        <taxon>Gunneridae</taxon>
        <taxon>Pentapetalae</taxon>
        <taxon>Saxifragales</taxon>
        <taxon>Altingiaceae</taxon>
        <taxon>Liquidambar</taxon>
    </lineage>
</organism>
<dbReference type="AlphaFoldDB" id="A0AAP0SDG3"/>
<feature type="compositionally biased region" description="Basic and acidic residues" evidence="1">
    <location>
        <begin position="120"/>
        <end position="129"/>
    </location>
</feature>
<evidence type="ECO:0000313" key="3">
    <source>
        <dbReference type="EMBL" id="KAK9292982.1"/>
    </source>
</evidence>
<feature type="compositionally biased region" description="Polar residues" evidence="1">
    <location>
        <begin position="20"/>
        <end position="34"/>
    </location>
</feature>
<dbReference type="Proteomes" id="UP001415857">
    <property type="component" value="Unassembled WGS sequence"/>
</dbReference>
<dbReference type="PANTHER" id="PTHR33127:SF5">
    <property type="entry name" value="TRANSMEMBRANE PROTEIN"/>
    <property type="match status" value="1"/>
</dbReference>
<dbReference type="EMBL" id="JBBPBK010000001">
    <property type="protein sequence ID" value="KAK9292982.1"/>
    <property type="molecule type" value="Genomic_DNA"/>
</dbReference>
<dbReference type="InterPro" id="IPR005174">
    <property type="entry name" value="KIB1-4_b-propeller"/>
</dbReference>
<gene>
    <name evidence="3" type="ORF">L1049_020964</name>
</gene>
<comment type="caution">
    <text evidence="3">The sequence shown here is derived from an EMBL/GenBank/DDBJ whole genome shotgun (WGS) entry which is preliminary data.</text>
</comment>
<protein>
    <recommendedName>
        <fullName evidence="2">KIB1-4 beta-propeller domain-containing protein</fullName>
    </recommendedName>
</protein>
<accession>A0AAP0SDG3</accession>
<keyword evidence="4" id="KW-1185">Reference proteome</keyword>
<evidence type="ECO:0000313" key="4">
    <source>
        <dbReference type="Proteomes" id="UP001415857"/>
    </source>
</evidence>